<dbReference type="Pfam" id="PF02114">
    <property type="entry name" value="Phosducin"/>
    <property type="match status" value="1"/>
</dbReference>
<dbReference type="EMBL" id="CCBP010000028">
    <property type="protein sequence ID" value="CDO68912.1"/>
    <property type="molecule type" value="Genomic_DNA"/>
</dbReference>
<evidence type="ECO:0000313" key="5">
    <source>
        <dbReference type="Proteomes" id="UP000029665"/>
    </source>
</evidence>
<dbReference type="AlphaFoldDB" id="A0A060S3C9"/>
<sequence length="644" mass="72044">MAVNPNEDTEFNEALRKHGILPPRPPTPRTPSPPPAPTLEEKYANYSAAQLRELAAEAPDDETERILEVLRRRKLQEAKKMEMARFGRVYPISREDYTREVTDASNINEEGDEQQKGTGVVVFLYKDGIPASDRAAQHVQILAQRHPHTKFVSIVGDKCIPNLPDARLPMFIIYRKGEVLNQLVAWGADRERKIEELEAVLILAGAIIPEERRLPGSEPDSDDSDTSDIDDLDDDPSSHMRSAATGVNAKAPKNIRSKKEEDSDSEFEFDLDMDAHHGAIHDPDLPPVIHPVPPSSFTTSSSLLHALAYSYQPPAVHRKQQVRSSPPPFYNPYPYPPQWRLDRIAEPDEIEFWRQRQDKWHQDVQGAPLYQVRSRVYGVVTAGIAKRQVEAKKEHENARLKAEPPPEPGTVPIYEGTRVEFATVDGNRGLPAKLLISTRRALERGMLGPKDKCLEGWPKDTLWVRVKWPAYPNHELSRSVFATIRAGSKRPRRPTTRLELVVALSALLTQYYSDVGQLEPAVEFGHLALGPQEGRLSIYALRMVGIRLAPDGVFDMLLELEDDTKGRVCPSALTEQVTKHLIPFESRDQTPVLHQFVEGSSSSHRGQSGYPENHGRQAGESISSTHDGAIADSAASCGLSRTRQ</sequence>
<proteinExistence type="inferred from homology"/>
<keyword evidence="5" id="KW-1185">Reference proteome</keyword>
<dbReference type="PANTHER" id="PTHR45809">
    <property type="entry name" value="VIRAL IAP-ASSOCIATED FACTOR HOMOLOG"/>
    <property type="match status" value="1"/>
</dbReference>
<dbReference type="InterPro" id="IPR024253">
    <property type="entry name" value="Phosducin_thioredoxin-like_dom"/>
</dbReference>
<dbReference type="GO" id="GO:0006457">
    <property type="term" value="P:protein folding"/>
    <property type="evidence" value="ECO:0007669"/>
    <property type="project" value="TreeGrafter"/>
</dbReference>
<dbReference type="GO" id="GO:0005737">
    <property type="term" value="C:cytoplasm"/>
    <property type="evidence" value="ECO:0007669"/>
    <property type="project" value="TreeGrafter"/>
</dbReference>
<dbReference type="SUPFAM" id="SSF52833">
    <property type="entry name" value="Thioredoxin-like"/>
    <property type="match status" value="1"/>
</dbReference>
<dbReference type="InterPro" id="IPR036249">
    <property type="entry name" value="Thioredoxin-like_sf"/>
</dbReference>
<protein>
    <recommendedName>
        <fullName evidence="3">Phosducin domain-containing protein</fullName>
    </recommendedName>
</protein>
<evidence type="ECO:0000256" key="1">
    <source>
        <dbReference type="ARBA" id="ARBA00009686"/>
    </source>
</evidence>
<dbReference type="Proteomes" id="UP000029665">
    <property type="component" value="Unassembled WGS sequence"/>
</dbReference>
<feature type="domain" description="Phosducin" evidence="3">
    <location>
        <begin position="52"/>
        <end position="185"/>
    </location>
</feature>
<feature type="compositionally biased region" description="Acidic residues" evidence="2">
    <location>
        <begin position="219"/>
        <end position="235"/>
    </location>
</feature>
<gene>
    <name evidence="4" type="ORF">BN946_scf185000.g55</name>
</gene>
<dbReference type="STRING" id="5643.A0A060S3C9"/>
<dbReference type="OrthoDB" id="45518at2759"/>
<accession>A0A060S3C9</accession>
<feature type="region of interest" description="Disordered" evidence="2">
    <location>
        <begin position="1"/>
        <end position="40"/>
    </location>
</feature>
<feature type="region of interest" description="Disordered" evidence="2">
    <location>
        <begin position="597"/>
        <end position="644"/>
    </location>
</feature>
<evidence type="ECO:0000256" key="2">
    <source>
        <dbReference type="SAM" id="MobiDB-lite"/>
    </source>
</evidence>
<feature type="region of interest" description="Disordered" evidence="2">
    <location>
        <begin position="212"/>
        <end position="266"/>
    </location>
</feature>
<dbReference type="HOGENOM" id="CLU_425222_0_0_1"/>
<reference evidence="4" key="1">
    <citation type="submission" date="2014-01" db="EMBL/GenBank/DDBJ databases">
        <title>The genome of the white-rot fungus Pycnoporus cinnabarinus: a basidiomycete model with a versatile arsenal for lignocellulosic biomass breakdown.</title>
        <authorList>
            <person name="Levasseur A."/>
            <person name="Lomascolo A."/>
            <person name="Ruiz-Duenas F.J."/>
            <person name="Uzan E."/>
            <person name="Piumi F."/>
            <person name="Kues U."/>
            <person name="Ram A.F.J."/>
            <person name="Murat C."/>
            <person name="Haon M."/>
            <person name="Benoit I."/>
            <person name="Arfi Y."/>
            <person name="Chevret D."/>
            <person name="Drula E."/>
            <person name="Kwon M.J."/>
            <person name="Gouret P."/>
            <person name="Lesage-Meessen L."/>
            <person name="Lombard V."/>
            <person name="Mariette J."/>
            <person name="Noirot C."/>
            <person name="Park J."/>
            <person name="Patyshakuliyeva A."/>
            <person name="Wieneger R.A.B."/>
            <person name="Wosten H.A.B."/>
            <person name="Martin F."/>
            <person name="Coutinho P.M."/>
            <person name="de Vries R."/>
            <person name="Martinez A.T."/>
            <person name="Klopp C."/>
            <person name="Pontarotti P."/>
            <person name="Henrissat B."/>
            <person name="Record E."/>
        </authorList>
    </citation>
    <scope>NUCLEOTIDE SEQUENCE [LARGE SCALE GENOMIC DNA]</scope>
    <source>
        <strain evidence="4">BRFM137</strain>
    </source>
</reference>
<dbReference type="Gene3D" id="3.40.30.10">
    <property type="entry name" value="Glutaredoxin"/>
    <property type="match status" value="1"/>
</dbReference>
<organism evidence="4 5">
    <name type="scientific">Pycnoporus cinnabarinus</name>
    <name type="common">Cinnabar-red polypore</name>
    <name type="synonym">Trametes cinnabarina</name>
    <dbReference type="NCBI Taxonomy" id="5643"/>
    <lineage>
        <taxon>Eukaryota</taxon>
        <taxon>Fungi</taxon>
        <taxon>Dikarya</taxon>
        <taxon>Basidiomycota</taxon>
        <taxon>Agaricomycotina</taxon>
        <taxon>Agaricomycetes</taxon>
        <taxon>Polyporales</taxon>
        <taxon>Polyporaceae</taxon>
        <taxon>Trametes</taxon>
    </lineage>
</organism>
<evidence type="ECO:0000259" key="3">
    <source>
        <dbReference type="Pfam" id="PF02114"/>
    </source>
</evidence>
<name>A0A060S3C9_PYCCI</name>
<dbReference type="InterPro" id="IPR051498">
    <property type="entry name" value="Phosducin-like_chap/apop_reg"/>
</dbReference>
<comment type="caution">
    <text evidence="4">The sequence shown here is derived from an EMBL/GenBank/DDBJ whole genome shotgun (WGS) entry which is preliminary data.</text>
</comment>
<dbReference type="PANTHER" id="PTHR45809:SF3">
    <property type="entry name" value="VIRAL IAP-ASSOCIATED FACTOR HOMOLOG"/>
    <property type="match status" value="1"/>
</dbReference>
<evidence type="ECO:0000313" key="4">
    <source>
        <dbReference type="EMBL" id="CDO68912.1"/>
    </source>
</evidence>
<feature type="compositionally biased region" description="Pro residues" evidence="2">
    <location>
        <begin position="22"/>
        <end position="37"/>
    </location>
</feature>
<comment type="similarity">
    <text evidence="1">Belongs to the phosducin family.</text>
</comment>